<sequence>MTDKLHSDAETAQTAAHHIVQSQLNFTRSDNYWDERYRQNGHSGAGSYGRLAEFKAEVINRFAQQQAIQSVIEFGSGDGNQLSLANYPDYTGFDVSTVAIAHCQKLFAHDGSKKFIHTSQYAGQKADLTLSLDVIYHLVEDEVFDEYMRRLFGSAQRFVMIYSSNDEVFNAAKAAHVKHVRHRKFTDWIVENIADSWQLFDVIGNRFPFDARDSDNTSFADFYIFERIAG</sequence>
<dbReference type="GO" id="GO:0032259">
    <property type="term" value="P:methylation"/>
    <property type="evidence" value="ECO:0007669"/>
    <property type="project" value="UniProtKB-KW"/>
</dbReference>
<reference evidence="1 2" key="1">
    <citation type="submission" date="2021-04" db="EMBL/GenBank/DDBJ databases">
        <authorList>
            <person name="Seiffert S.N."/>
        </authorList>
    </citation>
    <scope>NUCLEOTIDE SEQUENCE [LARGE SCALE GENOMIC DNA]</scope>
    <source>
        <strain evidence="1 2">1</strain>
    </source>
</reference>
<accession>A0ABS6DMP0</accession>
<dbReference type="GO" id="GO:0008168">
    <property type="term" value="F:methyltransferase activity"/>
    <property type="evidence" value="ECO:0007669"/>
    <property type="project" value="UniProtKB-KW"/>
</dbReference>
<dbReference type="EMBL" id="JAGRYU010000035">
    <property type="protein sequence ID" value="MBU4684489.1"/>
    <property type="molecule type" value="Genomic_DNA"/>
</dbReference>
<reference evidence="2" key="2">
    <citation type="submission" date="2023-07" db="EMBL/GenBank/DDBJ databases">
        <title>Cedecea davisae an AmpC producer and its therapeutic implications.</title>
        <authorList>
            <person name="Notter J."/>
        </authorList>
    </citation>
    <scope>NUCLEOTIDE SEQUENCE [LARGE SCALE GENOMIC DNA]</scope>
    <source>
        <strain evidence="2">1</strain>
    </source>
</reference>
<comment type="caution">
    <text evidence="1">The sequence shown here is derived from an EMBL/GenBank/DDBJ whole genome shotgun (WGS) entry which is preliminary data.</text>
</comment>
<keyword evidence="2" id="KW-1185">Reference proteome</keyword>
<dbReference type="Proteomes" id="UP000686327">
    <property type="component" value="Unassembled WGS sequence"/>
</dbReference>
<evidence type="ECO:0000313" key="2">
    <source>
        <dbReference type="Proteomes" id="UP000686327"/>
    </source>
</evidence>
<evidence type="ECO:0000313" key="1">
    <source>
        <dbReference type="EMBL" id="MBU4684489.1"/>
    </source>
</evidence>
<name>A0ABS6DMP0_9ENTR</name>
<gene>
    <name evidence="1" type="ORF">KC222_21060</name>
</gene>
<proteinExistence type="predicted"/>
<keyword evidence="1" id="KW-0808">Transferase</keyword>
<keyword evidence="1" id="KW-0489">Methyltransferase</keyword>
<dbReference type="RefSeq" id="WP_216377195.1">
    <property type="nucleotide sequence ID" value="NZ_JAGRYT010000038.1"/>
</dbReference>
<organism evidence="1 2">
    <name type="scientific">Cedecea davisae</name>
    <dbReference type="NCBI Taxonomy" id="158484"/>
    <lineage>
        <taxon>Bacteria</taxon>
        <taxon>Pseudomonadati</taxon>
        <taxon>Pseudomonadota</taxon>
        <taxon>Gammaproteobacteria</taxon>
        <taxon>Enterobacterales</taxon>
        <taxon>Enterobacteriaceae</taxon>
        <taxon>Cedecea</taxon>
    </lineage>
</organism>
<protein>
    <submittedName>
        <fullName evidence="1">Class I SAM-dependent methyltransferase</fullName>
    </submittedName>
</protein>